<reference evidence="2 3" key="1">
    <citation type="journal article" date="2010" name="Nat. Biotechnol.">
        <title>Genome sequence of the model mushroom Schizophyllum commune.</title>
        <authorList>
            <person name="Ohm R.A."/>
            <person name="de Jong J.F."/>
            <person name="Lugones L.G."/>
            <person name="Aerts A."/>
            <person name="Kothe E."/>
            <person name="Stajich J.E."/>
            <person name="de Vries R.P."/>
            <person name="Record E."/>
            <person name="Levasseur A."/>
            <person name="Baker S.E."/>
            <person name="Bartholomew K.A."/>
            <person name="Coutinho P.M."/>
            <person name="Erdmann S."/>
            <person name="Fowler T.J."/>
            <person name="Gathman A.C."/>
            <person name="Lombard V."/>
            <person name="Henrissat B."/>
            <person name="Knabe N."/>
            <person name="Kuees U."/>
            <person name="Lilly W.W."/>
            <person name="Lindquist E."/>
            <person name="Lucas S."/>
            <person name="Magnuson J.K."/>
            <person name="Piumi F."/>
            <person name="Raudaskoski M."/>
            <person name="Salamov A."/>
            <person name="Schmutz J."/>
            <person name="Schwarze F.W.M.R."/>
            <person name="vanKuyk P.A."/>
            <person name="Horton J.S."/>
            <person name="Grigoriev I.V."/>
            <person name="Woesten H.A.B."/>
        </authorList>
    </citation>
    <scope>NUCLEOTIDE SEQUENCE [LARGE SCALE GENOMIC DNA]</scope>
    <source>
        <strain evidence="3">H4-8 / FGSC 9210</strain>
    </source>
</reference>
<feature type="compositionally biased region" description="Polar residues" evidence="1">
    <location>
        <begin position="1"/>
        <end position="23"/>
    </location>
</feature>
<dbReference type="OrthoDB" id="5415522at2759"/>
<sequence>MPSDSSRYGPWQTTSSGTNSQGNKWDKRDYGYGDNTYHYSNKDGSYHYKNPDNSTYTNNRRGSSTYTAPNGNVYRK</sequence>
<accession>D8PQU0</accession>
<dbReference type="VEuPathDB" id="FungiDB:SCHCODRAFT_02611161"/>
<dbReference type="GeneID" id="9584987"/>
<dbReference type="Proteomes" id="UP000007431">
    <property type="component" value="Unassembled WGS sequence"/>
</dbReference>
<dbReference type="RefSeq" id="XP_003038692.1">
    <property type="nucleotide sequence ID" value="XM_003038646.1"/>
</dbReference>
<name>D8PQU0_SCHCM</name>
<feature type="compositionally biased region" description="Basic and acidic residues" evidence="1">
    <location>
        <begin position="40"/>
        <end position="50"/>
    </location>
</feature>
<protein>
    <submittedName>
        <fullName evidence="2">Uncharacterized protein</fullName>
    </submittedName>
</protein>
<evidence type="ECO:0000256" key="1">
    <source>
        <dbReference type="SAM" id="MobiDB-lite"/>
    </source>
</evidence>
<evidence type="ECO:0000313" key="3">
    <source>
        <dbReference type="Proteomes" id="UP000007431"/>
    </source>
</evidence>
<gene>
    <name evidence="2" type="ORF">SCHCODRAFT_104081</name>
</gene>
<evidence type="ECO:0000313" key="2">
    <source>
        <dbReference type="EMBL" id="EFJ03790.1"/>
    </source>
</evidence>
<proteinExistence type="predicted"/>
<feature type="compositionally biased region" description="Polar residues" evidence="1">
    <location>
        <begin position="51"/>
        <end position="70"/>
    </location>
</feature>
<feature type="region of interest" description="Disordered" evidence="1">
    <location>
        <begin position="1"/>
        <end position="76"/>
    </location>
</feature>
<dbReference type="KEGG" id="scm:SCHCO_02611161"/>
<dbReference type="AlphaFoldDB" id="D8PQU0"/>
<keyword evidence="3" id="KW-1185">Reference proteome</keyword>
<dbReference type="OMA" id="INNEGNH"/>
<dbReference type="EMBL" id="GL377302">
    <property type="protein sequence ID" value="EFJ03790.1"/>
    <property type="molecule type" value="Genomic_DNA"/>
</dbReference>
<feature type="non-terminal residue" evidence="2">
    <location>
        <position position="76"/>
    </location>
</feature>
<organism evidence="3">
    <name type="scientific">Schizophyllum commune (strain H4-8 / FGSC 9210)</name>
    <name type="common">Split gill fungus</name>
    <dbReference type="NCBI Taxonomy" id="578458"/>
    <lineage>
        <taxon>Eukaryota</taxon>
        <taxon>Fungi</taxon>
        <taxon>Dikarya</taxon>
        <taxon>Basidiomycota</taxon>
        <taxon>Agaricomycotina</taxon>
        <taxon>Agaricomycetes</taxon>
        <taxon>Agaricomycetidae</taxon>
        <taxon>Agaricales</taxon>
        <taxon>Schizophyllaceae</taxon>
        <taxon>Schizophyllum</taxon>
    </lineage>
</organism>
<dbReference type="eggNOG" id="ENOG502S712">
    <property type="taxonomic scope" value="Eukaryota"/>
</dbReference>
<dbReference type="HOGENOM" id="CLU_162857_1_0_1"/>
<dbReference type="InParanoid" id="D8PQU0"/>